<dbReference type="OrthoDB" id="10584905at2759"/>
<dbReference type="PROSITE" id="PS50853">
    <property type="entry name" value="FN3"/>
    <property type="match status" value="1"/>
</dbReference>
<sequence length="415" mass="48239">MLHGVTRNVTWSILLKILTFDLHHSNFSVCRLPPRNLTLAALRGYCIYLKWDPPKNAYEVPFDMYFIETQNTEENQWKMYFHASNRLTAVKLCGLDDGDHKFRIRTWSKNKCGYSDPSNEISLDNELKKGIDVEDYGKPWEEEQTKEKKNPGKVDFLRIIFKYRDCVYLKWKPPGSPAVVNGYVIESRKKGQRFEELVNMSFPIVHVKLCGMGVSKMEFRVRPYNEHGSGPPSKPAQQMRNNERPMFNEAEFKFYDLRSEEEITGKQRKKKGKKPNKFFEEAFKKVKDRGKYPHTKTTKPYRKQKWEDYSYYDSDNYEVISADSGFIIQISEHAGKGRPSPLVPSCPLTSSFHLLLNKLSRIKIAKLISFHTDNEDLIKQQPDATSLSDSDPDFSPSPDLRLMEPDPLEPQCQGP</sequence>
<accession>A0A4Y2JPV5</accession>
<dbReference type="AlphaFoldDB" id="A0A4Y2JPV5"/>
<dbReference type="InterPro" id="IPR036116">
    <property type="entry name" value="FN3_sf"/>
</dbReference>
<gene>
    <name evidence="3" type="ORF">AVEN_86498_1</name>
</gene>
<evidence type="ECO:0000313" key="4">
    <source>
        <dbReference type="Proteomes" id="UP000499080"/>
    </source>
</evidence>
<protein>
    <recommendedName>
        <fullName evidence="2">Fibronectin type-III domain-containing protein</fullName>
    </recommendedName>
</protein>
<feature type="domain" description="Fibronectin type-III" evidence="2">
    <location>
        <begin position="33"/>
        <end position="130"/>
    </location>
</feature>
<feature type="region of interest" description="Disordered" evidence="1">
    <location>
        <begin position="379"/>
        <end position="415"/>
    </location>
</feature>
<dbReference type="EMBL" id="BGPR01003702">
    <property type="protein sequence ID" value="GBM91372.1"/>
    <property type="molecule type" value="Genomic_DNA"/>
</dbReference>
<evidence type="ECO:0000313" key="3">
    <source>
        <dbReference type="EMBL" id="GBM91372.1"/>
    </source>
</evidence>
<dbReference type="SMART" id="SM00060">
    <property type="entry name" value="FN3"/>
    <property type="match status" value="2"/>
</dbReference>
<evidence type="ECO:0000256" key="1">
    <source>
        <dbReference type="SAM" id="MobiDB-lite"/>
    </source>
</evidence>
<keyword evidence="4" id="KW-1185">Reference proteome</keyword>
<feature type="compositionally biased region" description="Low complexity" evidence="1">
    <location>
        <begin position="386"/>
        <end position="400"/>
    </location>
</feature>
<dbReference type="Proteomes" id="UP000499080">
    <property type="component" value="Unassembled WGS sequence"/>
</dbReference>
<dbReference type="SUPFAM" id="SSF49265">
    <property type="entry name" value="Fibronectin type III"/>
    <property type="match status" value="1"/>
</dbReference>
<comment type="caution">
    <text evidence="3">The sequence shown here is derived from an EMBL/GenBank/DDBJ whole genome shotgun (WGS) entry which is preliminary data.</text>
</comment>
<dbReference type="InterPro" id="IPR003961">
    <property type="entry name" value="FN3_dom"/>
</dbReference>
<dbReference type="CDD" id="cd00063">
    <property type="entry name" value="FN3"/>
    <property type="match status" value="2"/>
</dbReference>
<name>A0A4Y2JPV5_ARAVE</name>
<organism evidence="3 4">
    <name type="scientific">Araneus ventricosus</name>
    <name type="common">Orbweaver spider</name>
    <name type="synonym">Epeira ventricosa</name>
    <dbReference type="NCBI Taxonomy" id="182803"/>
    <lineage>
        <taxon>Eukaryota</taxon>
        <taxon>Metazoa</taxon>
        <taxon>Ecdysozoa</taxon>
        <taxon>Arthropoda</taxon>
        <taxon>Chelicerata</taxon>
        <taxon>Arachnida</taxon>
        <taxon>Araneae</taxon>
        <taxon>Araneomorphae</taxon>
        <taxon>Entelegynae</taxon>
        <taxon>Araneoidea</taxon>
        <taxon>Araneidae</taxon>
        <taxon>Araneus</taxon>
    </lineage>
</organism>
<proteinExistence type="predicted"/>
<dbReference type="Gene3D" id="2.60.40.10">
    <property type="entry name" value="Immunoglobulins"/>
    <property type="match status" value="2"/>
</dbReference>
<dbReference type="InterPro" id="IPR013783">
    <property type="entry name" value="Ig-like_fold"/>
</dbReference>
<reference evidence="3 4" key="1">
    <citation type="journal article" date="2019" name="Sci. Rep.">
        <title>Orb-weaving spider Araneus ventricosus genome elucidates the spidroin gene catalogue.</title>
        <authorList>
            <person name="Kono N."/>
            <person name="Nakamura H."/>
            <person name="Ohtoshi R."/>
            <person name="Moran D.A.P."/>
            <person name="Shinohara A."/>
            <person name="Yoshida Y."/>
            <person name="Fujiwara M."/>
            <person name="Mori M."/>
            <person name="Tomita M."/>
            <person name="Arakawa K."/>
        </authorList>
    </citation>
    <scope>NUCLEOTIDE SEQUENCE [LARGE SCALE GENOMIC DNA]</scope>
</reference>
<evidence type="ECO:0000259" key="2">
    <source>
        <dbReference type="PROSITE" id="PS50853"/>
    </source>
</evidence>